<dbReference type="PANTHER" id="PTHR33910:SF1">
    <property type="entry name" value="PROTEIN TRANSLOCASE SUBUNIT SECE"/>
    <property type="match status" value="1"/>
</dbReference>
<comment type="subcellular location">
    <subcellularLocation>
        <location evidence="9">Cell membrane</location>
        <topology evidence="9">Single-pass membrane protein</topology>
    </subcellularLocation>
    <subcellularLocation>
        <location evidence="1">Membrane</location>
    </subcellularLocation>
</comment>
<keyword evidence="8 9" id="KW-0472">Membrane</keyword>
<reference evidence="10 11" key="1">
    <citation type="journal article" date="2016" name="Nat. Commun.">
        <title>Thousands of microbial genomes shed light on interconnected biogeochemical processes in an aquifer system.</title>
        <authorList>
            <person name="Anantharaman K."/>
            <person name="Brown C.T."/>
            <person name="Hug L.A."/>
            <person name="Sharon I."/>
            <person name="Castelle C.J."/>
            <person name="Probst A.J."/>
            <person name="Thomas B.C."/>
            <person name="Singh A."/>
            <person name="Wilkins M.J."/>
            <person name="Karaoz U."/>
            <person name="Brodie E.L."/>
            <person name="Williams K.H."/>
            <person name="Hubbard S.S."/>
            <person name="Banfield J.F."/>
        </authorList>
    </citation>
    <scope>NUCLEOTIDE SEQUENCE [LARGE SCALE GENOMIC DNA]</scope>
</reference>
<feature type="transmembrane region" description="Helical" evidence="9">
    <location>
        <begin position="26"/>
        <end position="46"/>
    </location>
</feature>
<gene>
    <name evidence="9" type="primary">secE</name>
    <name evidence="10" type="ORF">A2832_01110</name>
</gene>
<keyword evidence="3 9" id="KW-1003">Cell membrane</keyword>
<dbReference type="STRING" id="1802737.A2832_01110"/>
<dbReference type="Pfam" id="PF00584">
    <property type="entry name" value="SecE"/>
    <property type="match status" value="1"/>
</dbReference>
<evidence type="ECO:0000256" key="8">
    <source>
        <dbReference type="ARBA" id="ARBA00023136"/>
    </source>
</evidence>
<dbReference type="GO" id="GO:0006605">
    <property type="term" value="P:protein targeting"/>
    <property type="evidence" value="ECO:0007669"/>
    <property type="project" value="UniProtKB-UniRule"/>
</dbReference>
<dbReference type="InterPro" id="IPR038379">
    <property type="entry name" value="SecE_sf"/>
</dbReference>
<comment type="function">
    <text evidence="9">Essential subunit of the Sec protein translocation channel SecYEG. Clamps together the 2 halves of SecY. May contact the channel plug during translocation.</text>
</comment>
<sequence>MQRLINYFRETRGELQYVSWPSRRQAIAFTAVTIIISLLSAAYLGFFDYLFSLLLQKFVL</sequence>
<dbReference type="GO" id="GO:0005886">
    <property type="term" value="C:plasma membrane"/>
    <property type="evidence" value="ECO:0007669"/>
    <property type="project" value="UniProtKB-SubCell"/>
</dbReference>
<organism evidence="10 11">
    <name type="scientific">Candidatus Zambryskibacteria bacterium RIFCSPHIGHO2_01_FULL_44_22b</name>
    <dbReference type="NCBI Taxonomy" id="1802737"/>
    <lineage>
        <taxon>Bacteria</taxon>
        <taxon>Candidatus Zambryskiibacteriota</taxon>
    </lineage>
</organism>
<keyword evidence="7 9" id="KW-0811">Translocation</keyword>
<evidence type="ECO:0000256" key="3">
    <source>
        <dbReference type="ARBA" id="ARBA00022475"/>
    </source>
</evidence>
<evidence type="ECO:0000256" key="4">
    <source>
        <dbReference type="ARBA" id="ARBA00022692"/>
    </source>
</evidence>
<keyword evidence="5 9" id="KW-0653">Protein transport</keyword>
<evidence type="ECO:0000313" key="10">
    <source>
        <dbReference type="EMBL" id="OHA90577.1"/>
    </source>
</evidence>
<dbReference type="NCBIfam" id="TIGR00964">
    <property type="entry name" value="secE_bact"/>
    <property type="match status" value="1"/>
</dbReference>
<evidence type="ECO:0000313" key="11">
    <source>
        <dbReference type="Proteomes" id="UP000178538"/>
    </source>
</evidence>
<evidence type="ECO:0000256" key="2">
    <source>
        <dbReference type="ARBA" id="ARBA00022448"/>
    </source>
</evidence>
<dbReference type="Gene3D" id="1.20.5.1030">
    <property type="entry name" value="Preprotein translocase secy subunit"/>
    <property type="match status" value="1"/>
</dbReference>
<evidence type="ECO:0000256" key="1">
    <source>
        <dbReference type="ARBA" id="ARBA00004370"/>
    </source>
</evidence>
<name>A0A1G2SZV7_9BACT</name>
<keyword evidence="2 9" id="KW-0813">Transport</keyword>
<dbReference type="GO" id="GO:0043952">
    <property type="term" value="P:protein transport by the Sec complex"/>
    <property type="evidence" value="ECO:0007669"/>
    <property type="project" value="UniProtKB-UniRule"/>
</dbReference>
<proteinExistence type="inferred from homology"/>
<comment type="similarity">
    <text evidence="9">Belongs to the SecE/SEC61-gamma family.</text>
</comment>
<accession>A0A1G2SZV7</accession>
<dbReference type="EMBL" id="MHVG01000018">
    <property type="protein sequence ID" value="OHA90577.1"/>
    <property type="molecule type" value="Genomic_DNA"/>
</dbReference>
<dbReference type="AlphaFoldDB" id="A0A1G2SZV7"/>
<dbReference type="HAMAP" id="MF_00422">
    <property type="entry name" value="SecE"/>
    <property type="match status" value="1"/>
</dbReference>
<keyword evidence="6 9" id="KW-1133">Transmembrane helix</keyword>
<evidence type="ECO:0000256" key="5">
    <source>
        <dbReference type="ARBA" id="ARBA00022927"/>
    </source>
</evidence>
<dbReference type="PANTHER" id="PTHR33910">
    <property type="entry name" value="PROTEIN TRANSLOCASE SUBUNIT SECE"/>
    <property type="match status" value="1"/>
</dbReference>
<dbReference type="InterPro" id="IPR005807">
    <property type="entry name" value="SecE_bac"/>
</dbReference>
<evidence type="ECO:0000256" key="7">
    <source>
        <dbReference type="ARBA" id="ARBA00023010"/>
    </source>
</evidence>
<comment type="caution">
    <text evidence="10">The sequence shown here is derived from an EMBL/GenBank/DDBJ whole genome shotgun (WGS) entry which is preliminary data.</text>
</comment>
<dbReference type="InterPro" id="IPR001901">
    <property type="entry name" value="Translocase_SecE/Sec61-g"/>
</dbReference>
<keyword evidence="4 9" id="KW-0812">Transmembrane</keyword>
<evidence type="ECO:0000256" key="9">
    <source>
        <dbReference type="HAMAP-Rule" id="MF_00422"/>
    </source>
</evidence>
<dbReference type="GO" id="GO:0008320">
    <property type="term" value="F:protein transmembrane transporter activity"/>
    <property type="evidence" value="ECO:0007669"/>
    <property type="project" value="UniProtKB-UniRule"/>
</dbReference>
<protein>
    <recommendedName>
        <fullName evidence="9">Protein translocase subunit SecE</fullName>
    </recommendedName>
</protein>
<dbReference type="Proteomes" id="UP000178538">
    <property type="component" value="Unassembled WGS sequence"/>
</dbReference>
<dbReference type="GO" id="GO:0009306">
    <property type="term" value="P:protein secretion"/>
    <property type="evidence" value="ECO:0007669"/>
    <property type="project" value="UniProtKB-UniRule"/>
</dbReference>
<evidence type="ECO:0000256" key="6">
    <source>
        <dbReference type="ARBA" id="ARBA00022989"/>
    </source>
</evidence>
<comment type="subunit">
    <text evidence="9">Component of the Sec protein translocase complex. Heterotrimer consisting of SecY, SecE and SecG subunits. The heterotrimers can form oligomers, although 1 heterotrimer is thought to be able to translocate proteins. Interacts with the ribosome. Interacts with SecDF, and other proteins may be involved. Interacts with SecA.</text>
</comment>
<dbReference type="GO" id="GO:0065002">
    <property type="term" value="P:intracellular protein transmembrane transport"/>
    <property type="evidence" value="ECO:0007669"/>
    <property type="project" value="UniProtKB-UniRule"/>
</dbReference>